<keyword evidence="1" id="KW-0805">Transcription regulation</keyword>
<protein>
    <submittedName>
        <fullName evidence="5">FadR family transcriptional regulator</fullName>
    </submittedName>
</protein>
<dbReference type="InterPro" id="IPR011711">
    <property type="entry name" value="GntR_C"/>
</dbReference>
<keyword evidence="3" id="KW-0804">Transcription</keyword>
<keyword evidence="5" id="KW-0614">Plasmid</keyword>
<evidence type="ECO:0000256" key="3">
    <source>
        <dbReference type="ARBA" id="ARBA00023163"/>
    </source>
</evidence>
<name>A0A5B8G508_9RHOB</name>
<dbReference type="InterPro" id="IPR008920">
    <property type="entry name" value="TF_FadR/GntR_C"/>
</dbReference>
<dbReference type="SUPFAM" id="SSF48008">
    <property type="entry name" value="GntR ligand-binding domain-like"/>
    <property type="match status" value="1"/>
</dbReference>
<dbReference type="PROSITE" id="PS50949">
    <property type="entry name" value="HTH_GNTR"/>
    <property type="match status" value="1"/>
</dbReference>
<dbReference type="EMBL" id="CP040820">
    <property type="protein sequence ID" value="QDL94372.1"/>
    <property type="molecule type" value="Genomic_DNA"/>
</dbReference>
<dbReference type="SMART" id="SM00895">
    <property type="entry name" value="FCD"/>
    <property type="match status" value="1"/>
</dbReference>
<dbReference type="SUPFAM" id="SSF46785">
    <property type="entry name" value="Winged helix' DNA-binding domain"/>
    <property type="match status" value="1"/>
</dbReference>
<feature type="domain" description="HTH gntR-type" evidence="4">
    <location>
        <begin position="4"/>
        <end position="70"/>
    </location>
</feature>
<dbReference type="SMART" id="SM00345">
    <property type="entry name" value="HTH_GNTR"/>
    <property type="match status" value="1"/>
</dbReference>
<dbReference type="Pfam" id="PF00392">
    <property type="entry name" value="GntR"/>
    <property type="match status" value="1"/>
</dbReference>
<accession>A0A5B8G508</accession>
<keyword evidence="6" id="KW-1185">Reference proteome</keyword>
<dbReference type="Gene3D" id="1.10.10.10">
    <property type="entry name" value="Winged helix-like DNA-binding domain superfamily/Winged helix DNA-binding domain"/>
    <property type="match status" value="1"/>
</dbReference>
<keyword evidence="2" id="KW-0238">DNA-binding</keyword>
<dbReference type="Proteomes" id="UP000305888">
    <property type="component" value="Plasmid pD4M1B"/>
</dbReference>
<dbReference type="GO" id="GO:0003677">
    <property type="term" value="F:DNA binding"/>
    <property type="evidence" value="ECO:0007669"/>
    <property type="project" value="UniProtKB-KW"/>
</dbReference>
<dbReference type="Pfam" id="PF07729">
    <property type="entry name" value="FCD"/>
    <property type="match status" value="1"/>
</dbReference>
<dbReference type="AlphaFoldDB" id="A0A5B8G508"/>
<dbReference type="KEGG" id="ppru:FDP22_21095"/>
<evidence type="ECO:0000256" key="1">
    <source>
        <dbReference type="ARBA" id="ARBA00023015"/>
    </source>
</evidence>
<dbReference type="InterPro" id="IPR036388">
    <property type="entry name" value="WH-like_DNA-bd_sf"/>
</dbReference>
<dbReference type="RefSeq" id="WP_138576153.1">
    <property type="nucleotide sequence ID" value="NZ_CP040820.1"/>
</dbReference>
<dbReference type="InterPro" id="IPR000524">
    <property type="entry name" value="Tscrpt_reg_HTH_GntR"/>
</dbReference>
<dbReference type="PANTHER" id="PTHR43537">
    <property type="entry name" value="TRANSCRIPTIONAL REGULATOR, GNTR FAMILY"/>
    <property type="match status" value="1"/>
</dbReference>
<evidence type="ECO:0000259" key="4">
    <source>
        <dbReference type="PROSITE" id="PS50949"/>
    </source>
</evidence>
<dbReference type="OrthoDB" id="9028214at2"/>
<dbReference type="Gene3D" id="1.20.120.530">
    <property type="entry name" value="GntR ligand-binding domain-like"/>
    <property type="match status" value="1"/>
</dbReference>
<gene>
    <name evidence="5" type="ORF">FDP22_21095</name>
</gene>
<dbReference type="CDD" id="cd07377">
    <property type="entry name" value="WHTH_GntR"/>
    <property type="match status" value="1"/>
</dbReference>
<dbReference type="GO" id="GO:0003700">
    <property type="term" value="F:DNA-binding transcription factor activity"/>
    <property type="evidence" value="ECO:0007669"/>
    <property type="project" value="InterPro"/>
</dbReference>
<evidence type="ECO:0000313" key="5">
    <source>
        <dbReference type="EMBL" id="QDL94372.1"/>
    </source>
</evidence>
<sequence>MSRKTAVGHVLELLRREIAEQYAPGDMLPTERELAERFGVARNTMRETMIYLEAYSLIEKTQRGARVRTPGFEPMFEAFTQHFDRSLSAYREVLEFRRIVETGAARAIAAGITDAELAALEVQNARMASALTAHDAAEADFAFHLGLVLGARNAVVQRMYQVMSMPLKFYLEVGKTRKPDTDQAHDQHARIIAAARVRDAAGIAEALNTHFDHSGEVLATQQPAAPAAPAAGERDA</sequence>
<evidence type="ECO:0000313" key="6">
    <source>
        <dbReference type="Proteomes" id="UP000305888"/>
    </source>
</evidence>
<dbReference type="InterPro" id="IPR036390">
    <property type="entry name" value="WH_DNA-bd_sf"/>
</dbReference>
<geneLocation type="plasmid" evidence="6">
    <name>pd4m1b</name>
</geneLocation>
<organism evidence="5 6">
    <name type="scientific">Paroceanicella profunda</name>
    <dbReference type="NCBI Taxonomy" id="2579971"/>
    <lineage>
        <taxon>Bacteria</taxon>
        <taxon>Pseudomonadati</taxon>
        <taxon>Pseudomonadota</taxon>
        <taxon>Alphaproteobacteria</taxon>
        <taxon>Rhodobacterales</taxon>
        <taxon>Paracoccaceae</taxon>
        <taxon>Paroceanicella</taxon>
    </lineage>
</organism>
<evidence type="ECO:0000256" key="2">
    <source>
        <dbReference type="ARBA" id="ARBA00023125"/>
    </source>
</evidence>
<dbReference type="PANTHER" id="PTHR43537:SF5">
    <property type="entry name" value="UXU OPERON TRANSCRIPTIONAL REGULATOR"/>
    <property type="match status" value="1"/>
</dbReference>
<dbReference type="PRINTS" id="PR00035">
    <property type="entry name" value="HTHGNTR"/>
</dbReference>
<reference evidence="5 6" key="1">
    <citation type="submission" date="2019-06" db="EMBL/GenBank/DDBJ databases">
        <title>Genome sequence of Rhodobacteraceae bacterium D4M1.</title>
        <authorList>
            <person name="Cao J."/>
        </authorList>
    </citation>
    <scope>NUCLEOTIDE SEQUENCE [LARGE SCALE GENOMIC DNA]</scope>
    <source>
        <strain evidence="5 6">D4M1</strain>
        <plasmid evidence="6">pd4m1b</plasmid>
    </source>
</reference>
<proteinExistence type="predicted"/>